<dbReference type="InterPro" id="IPR041657">
    <property type="entry name" value="HTH_17"/>
</dbReference>
<name>A0A2P8CY67_9ACTN</name>
<dbReference type="SUPFAM" id="SSF46955">
    <property type="entry name" value="Putative DNA-binding domain"/>
    <property type="match status" value="1"/>
</dbReference>
<dbReference type="RefSeq" id="WP_170134333.1">
    <property type="nucleotide sequence ID" value="NZ_PYGA01000024.1"/>
</dbReference>
<evidence type="ECO:0000313" key="3">
    <source>
        <dbReference type="Proteomes" id="UP000240542"/>
    </source>
</evidence>
<proteinExistence type="predicted"/>
<organism evidence="2 3">
    <name type="scientific">Murinocardiopsis flavida</name>
    <dbReference type="NCBI Taxonomy" id="645275"/>
    <lineage>
        <taxon>Bacteria</taxon>
        <taxon>Bacillati</taxon>
        <taxon>Actinomycetota</taxon>
        <taxon>Actinomycetes</taxon>
        <taxon>Streptosporangiales</taxon>
        <taxon>Nocardiopsidaceae</taxon>
        <taxon>Murinocardiopsis</taxon>
    </lineage>
</organism>
<feature type="domain" description="Helix-turn-helix" evidence="1">
    <location>
        <begin position="92"/>
        <end position="141"/>
    </location>
</feature>
<keyword evidence="3" id="KW-1185">Reference proteome</keyword>
<dbReference type="InterPro" id="IPR009061">
    <property type="entry name" value="DNA-bd_dom_put_sf"/>
</dbReference>
<comment type="caution">
    <text evidence="2">The sequence shown here is derived from an EMBL/GenBank/DDBJ whole genome shotgun (WGS) entry which is preliminary data.</text>
</comment>
<dbReference type="AlphaFoldDB" id="A0A2P8CY67"/>
<accession>A0A2P8CY67</accession>
<dbReference type="Pfam" id="PF12728">
    <property type="entry name" value="HTH_17"/>
    <property type="match status" value="1"/>
</dbReference>
<evidence type="ECO:0000259" key="1">
    <source>
        <dbReference type="Pfam" id="PF12728"/>
    </source>
</evidence>
<dbReference type="EMBL" id="PYGA01000024">
    <property type="protein sequence ID" value="PSK89909.1"/>
    <property type="molecule type" value="Genomic_DNA"/>
</dbReference>
<gene>
    <name evidence="2" type="ORF">CLV63_12413</name>
</gene>
<evidence type="ECO:0000313" key="2">
    <source>
        <dbReference type="EMBL" id="PSK89909.1"/>
    </source>
</evidence>
<reference evidence="2 3" key="1">
    <citation type="submission" date="2018-03" db="EMBL/GenBank/DDBJ databases">
        <title>Genomic Encyclopedia of Archaeal and Bacterial Type Strains, Phase II (KMG-II): from individual species to whole genera.</title>
        <authorList>
            <person name="Goeker M."/>
        </authorList>
    </citation>
    <scope>NUCLEOTIDE SEQUENCE [LARGE SCALE GENOMIC DNA]</scope>
    <source>
        <strain evidence="2 3">DSM 45312</strain>
    </source>
</reference>
<protein>
    <submittedName>
        <fullName evidence="2">Excisionase family DNA binding protein</fullName>
    </submittedName>
</protein>
<dbReference type="Proteomes" id="UP000240542">
    <property type="component" value="Unassembled WGS sequence"/>
</dbReference>
<sequence>MVRLLFLPIVQTAIQPSAEVLPLTPLHEVATTTGIPIEIISDLAAHATIPTELVAEQVHIPDHALTLLRQAQRRPERRDTAITDTDRTSGSLTTEQVAGFFNVHPVTVNRWVTEGRLRTLRTLGRSHRYPVAQLREIVTARRIAESEQSGSR</sequence>